<evidence type="ECO:0000313" key="2">
    <source>
        <dbReference type="Proteomes" id="UP000063429"/>
    </source>
</evidence>
<reference evidence="2" key="1">
    <citation type="journal article" date="2015" name="Genome Announc.">
        <title>Complete Genome Sequence of Herbaspirillum hiltneri N3 (DSM 17495), Isolated from Surface-Sterilized Wheat Roots.</title>
        <authorList>
            <person name="Guizelini D."/>
            <person name="Saizaki P.M."/>
            <person name="Coimbra N.A."/>
            <person name="Weiss V.A."/>
            <person name="Faoro H."/>
            <person name="Sfeir M.Z."/>
            <person name="Baura V.A."/>
            <person name="Monteiro R.A."/>
            <person name="Chubatsu L.S."/>
            <person name="Souza E.M."/>
            <person name="Cruz L.M."/>
            <person name="Pedrosa F.O."/>
            <person name="Raittz R.T."/>
            <person name="Marchaukoski J.N."/>
            <person name="Steffens M.B."/>
        </authorList>
    </citation>
    <scope>NUCLEOTIDE SEQUENCE [LARGE SCALE GENOMIC DNA]</scope>
    <source>
        <strain evidence="2">N3</strain>
    </source>
</reference>
<proteinExistence type="predicted"/>
<evidence type="ECO:0000313" key="1">
    <source>
        <dbReference type="EMBL" id="AKZ61709.1"/>
    </source>
</evidence>
<keyword evidence="2" id="KW-1185">Reference proteome</keyword>
<organism evidence="1 2">
    <name type="scientific">Herbaspirillum hiltneri N3</name>
    <dbReference type="NCBI Taxonomy" id="1262470"/>
    <lineage>
        <taxon>Bacteria</taxon>
        <taxon>Pseudomonadati</taxon>
        <taxon>Pseudomonadota</taxon>
        <taxon>Betaproteobacteria</taxon>
        <taxon>Burkholderiales</taxon>
        <taxon>Oxalobacteraceae</taxon>
        <taxon>Herbaspirillum</taxon>
    </lineage>
</organism>
<dbReference type="RefSeq" id="WP_053195207.1">
    <property type="nucleotide sequence ID" value="NZ_CP011409.1"/>
</dbReference>
<name>A0ABN4HVH3_9BURK</name>
<protein>
    <submittedName>
        <fullName evidence="1">Uncharacterized protein</fullName>
    </submittedName>
</protein>
<accession>A0ABN4HVH3</accession>
<dbReference type="Proteomes" id="UP000063429">
    <property type="component" value="Chromosome"/>
</dbReference>
<dbReference type="EMBL" id="CP011409">
    <property type="protein sequence ID" value="AKZ61709.1"/>
    <property type="molecule type" value="Genomic_DNA"/>
</dbReference>
<gene>
    <name evidence="1" type="ORF">F506_02615</name>
</gene>
<sequence>MGLQKIQTIDNGLDVLFKEFTLIASSVAFDIVGDLFDDGLIEKQTYPGIYYIELNTAGKTATTLEDWLDAFQQEWMDEQYRNQFVANPQKKRVKIHKESGVLLPWMPVYIGKSKNVGQRLHQHVHFPLKQRTFSMKLGCRPTMMTRAWRVSTIDLSGIVNYDVIAPKLETAMRNKYHPIVGR</sequence>